<keyword evidence="2" id="KW-1185">Reference proteome</keyword>
<evidence type="ECO:0000313" key="2">
    <source>
        <dbReference type="Proteomes" id="UP000682982"/>
    </source>
</evidence>
<dbReference type="EMBL" id="JAGSPK010000002">
    <property type="protein sequence ID" value="MBR7792342.1"/>
    <property type="molecule type" value="Genomic_DNA"/>
</dbReference>
<name>A0ABS5H0V3_9BURK</name>
<gene>
    <name evidence="1" type="ORF">KDM87_06990</name>
</gene>
<reference evidence="1 2" key="1">
    <citation type="submission" date="2021-04" db="EMBL/GenBank/DDBJ databases">
        <title>novel species isolated from subtropical streams in China.</title>
        <authorList>
            <person name="Lu H."/>
        </authorList>
    </citation>
    <scope>NUCLEOTIDE SEQUENCE [LARGE SCALE GENOMIC DNA]</scope>
    <source>
        <strain evidence="1 2">FT147W</strain>
    </source>
</reference>
<evidence type="ECO:0000313" key="1">
    <source>
        <dbReference type="EMBL" id="MBR7792342.1"/>
    </source>
</evidence>
<dbReference type="RefSeq" id="WP_212678402.1">
    <property type="nucleotide sequence ID" value="NZ_JAGSPK010000002.1"/>
</dbReference>
<comment type="caution">
    <text evidence="1">The sequence shown here is derived from an EMBL/GenBank/DDBJ whole genome shotgun (WGS) entry which is preliminary data.</text>
</comment>
<dbReference type="Proteomes" id="UP000682982">
    <property type="component" value="Unassembled WGS sequence"/>
</dbReference>
<organism evidence="1 2">
    <name type="scientific">Undibacterium rivi</name>
    <dbReference type="NCBI Taxonomy" id="2828729"/>
    <lineage>
        <taxon>Bacteria</taxon>
        <taxon>Pseudomonadati</taxon>
        <taxon>Pseudomonadota</taxon>
        <taxon>Betaproteobacteria</taxon>
        <taxon>Burkholderiales</taxon>
        <taxon>Oxalobacteraceae</taxon>
        <taxon>Undibacterium</taxon>
    </lineage>
</organism>
<accession>A0ABS5H0V3</accession>
<proteinExistence type="predicted"/>
<protein>
    <submittedName>
        <fullName evidence="1">DUF1566 domain-containing protein</fullName>
    </submittedName>
</protein>
<sequence length="124" mass="14235">MSKAQFLAERQRPGEIYAGLILGKNGQPDYHLFLLEAKPKALLDWADSKKWAASVGGELPNRCEQSLLFANRQEHFEKDWYWSSEQNARNDDYAWVQSFGSGLQSSGRKSGKYRARAVRRELII</sequence>